<organism evidence="2 3">
    <name type="scientific">Digitaria exilis</name>
    <dbReference type="NCBI Taxonomy" id="1010633"/>
    <lineage>
        <taxon>Eukaryota</taxon>
        <taxon>Viridiplantae</taxon>
        <taxon>Streptophyta</taxon>
        <taxon>Embryophyta</taxon>
        <taxon>Tracheophyta</taxon>
        <taxon>Spermatophyta</taxon>
        <taxon>Magnoliopsida</taxon>
        <taxon>Liliopsida</taxon>
        <taxon>Poales</taxon>
        <taxon>Poaceae</taxon>
        <taxon>PACMAD clade</taxon>
        <taxon>Panicoideae</taxon>
        <taxon>Panicodae</taxon>
        <taxon>Paniceae</taxon>
        <taxon>Anthephorinae</taxon>
        <taxon>Digitaria</taxon>
    </lineage>
</organism>
<sequence>MADSDHSQGVTAVARDLLEPPVVAAMASTTSASSSSSSHDDAEEDGFTFAAVPRLPSSGALPDGRLAPLYYPVFGRPRSPPAVQEAEEEGDLFTATVMVPLAQLLMEERGEPSASGQLEDEDDGGLDGVPAETYCLWSPGASPAAGSRSSSPSPARCRKSGSTGSVLRWRQRVMRRSHSDGKEKFVFLKESSAERSSGGHGWMMGSDRSGKGGGGGGDRKSTFLPYKQDLVGFFANAGAFRRSYLPF</sequence>
<gene>
    <name evidence="2" type="ORF">HU200_026445</name>
</gene>
<dbReference type="InterPro" id="IPR012442">
    <property type="entry name" value="DUF1645_plant"/>
</dbReference>
<proteinExistence type="predicted"/>
<keyword evidence="3" id="KW-1185">Reference proteome</keyword>
<name>A0A835EUC4_9POAL</name>
<evidence type="ECO:0000313" key="2">
    <source>
        <dbReference type="EMBL" id="KAF8716169.1"/>
    </source>
</evidence>
<dbReference type="Gramene" id="Dexi3B01G0016440.1">
    <property type="protein sequence ID" value="Dexi3B01G0016440.1:cds"/>
    <property type="gene ID" value="Dexi3B01G0016440"/>
</dbReference>
<feature type="compositionally biased region" description="Low complexity" evidence="1">
    <location>
        <begin position="24"/>
        <end position="37"/>
    </location>
</feature>
<feature type="region of interest" description="Disordered" evidence="1">
    <location>
        <begin position="109"/>
        <end position="163"/>
    </location>
</feature>
<dbReference type="Pfam" id="PF07816">
    <property type="entry name" value="DUF1645"/>
    <property type="match status" value="1"/>
</dbReference>
<dbReference type="OrthoDB" id="666789at2759"/>
<dbReference type="Proteomes" id="UP000636709">
    <property type="component" value="Unassembled WGS sequence"/>
</dbReference>
<dbReference type="PANTHER" id="PTHR33095:SF9">
    <property type="entry name" value="OS05G0568600 PROTEIN"/>
    <property type="match status" value="1"/>
</dbReference>
<accession>A0A835EUC4</accession>
<dbReference type="AlphaFoldDB" id="A0A835EUC4"/>
<evidence type="ECO:0000256" key="1">
    <source>
        <dbReference type="SAM" id="MobiDB-lite"/>
    </source>
</evidence>
<dbReference type="PANTHER" id="PTHR33095">
    <property type="entry name" value="OS07G0619500 PROTEIN"/>
    <property type="match status" value="1"/>
</dbReference>
<dbReference type="EMBL" id="JACEFO010001727">
    <property type="protein sequence ID" value="KAF8716169.1"/>
    <property type="molecule type" value="Genomic_DNA"/>
</dbReference>
<comment type="caution">
    <text evidence="2">The sequence shown here is derived from an EMBL/GenBank/DDBJ whole genome shotgun (WGS) entry which is preliminary data.</text>
</comment>
<reference evidence="2" key="1">
    <citation type="submission" date="2020-07" db="EMBL/GenBank/DDBJ databases">
        <title>Genome sequence and genetic diversity analysis of an under-domesticated orphan crop, white fonio (Digitaria exilis).</title>
        <authorList>
            <person name="Bennetzen J.L."/>
            <person name="Chen S."/>
            <person name="Ma X."/>
            <person name="Wang X."/>
            <person name="Yssel A.E.J."/>
            <person name="Chaluvadi S.R."/>
            <person name="Johnson M."/>
            <person name="Gangashetty P."/>
            <person name="Hamidou F."/>
            <person name="Sanogo M.D."/>
            <person name="Zwaenepoel A."/>
            <person name="Wallace J."/>
            <person name="Van De Peer Y."/>
            <person name="Van Deynze A."/>
        </authorList>
    </citation>
    <scope>NUCLEOTIDE SEQUENCE</scope>
    <source>
        <tissue evidence="2">Leaves</tissue>
    </source>
</reference>
<evidence type="ECO:0000313" key="3">
    <source>
        <dbReference type="Proteomes" id="UP000636709"/>
    </source>
</evidence>
<feature type="compositionally biased region" description="Low complexity" evidence="1">
    <location>
        <begin position="138"/>
        <end position="155"/>
    </location>
</feature>
<feature type="region of interest" description="Disordered" evidence="1">
    <location>
        <begin position="1"/>
        <end position="47"/>
    </location>
</feature>
<protein>
    <submittedName>
        <fullName evidence="2">Uncharacterized protein</fullName>
    </submittedName>
</protein>
<feature type="region of interest" description="Disordered" evidence="1">
    <location>
        <begin position="191"/>
        <end position="220"/>
    </location>
</feature>